<name>A0A916QDH7_9BACL</name>
<evidence type="ECO:0000259" key="1">
    <source>
        <dbReference type="Pfam" id="PF12760"/>
    </source>
</evidence>
<sequence>MVRVRFDFLNFDLEEDEFRERFSTEEACEEMLFQARWPKGFRCPKCGGVQAYFIHTRRLYECTKCYYQASLTAGTVFENTRTPLTKWFLAIYMMSRLEGINAAELHRLIQVTYKTAWTMMMKLRHVMGLAENQCLQGSVRFTNTIYGRNRLTLHSVSKYSVLIAATAEEECAEKIMMKRLADQQVGLLRPREIQAIHAKYFDTSPHHVKYLGIHHHKPFIRQLKSIVLQAQNWIYGTFIAIGEKHLHRYWDEYVYRYNAESRYRPILRDYNSVLLRSYGVQPRRWLMHDGKVSGNLFKMLLKHCSTTRTLTYKDIIHTPSIEHIVSVDRGWKTAV</sequence>
<dbReference type="InterPro" id="IPR024442">
    <property type="entry name" value="Transposase_Zn_ribbon"/>
</dbReference>
<proteinExistence type="predicted"/>
<protein>
    <recommendedName>
        <fullName evidence="1">Transposase zinc-ribbon domain-containing protein</fullName>
    </recommendedName>
</protein>
<feature type="domain" description="Transposase zinc-ribbon" evidence="1">
    <location>
        <begin position="24"/>
        <end position="68"/>
    </location>
</feature>
<gene>
    <name evidence="2" type="ORF">PRECH8_20360</name>
</gene>
<organism evidence="2 3">
    <name type="scientific">Insulibacter thermoxylanivorax</name>
    <dbReference type="NCBI Taxonomy" id="2749268"/>
    <lineage>
        <taxon>Bacteria</taxon>
        <taxon>Bacillati</taxon>
        <taxon>Bacillota</taxon>
        <taxon>Bacilli</taxon>
        <taxon>Bacillales</taxon>
        <taxon>Paenibacillaceae</taxon>
        <taxon>Insulibacter</taxon>
    </lineage>
</organism>
<evidence type="ECO:0000313" key="3">
    <source>
        <dbReference type="Proteomes" id="UP000654993"/>
    </source>
</evidence>
<dbReference type="AlphaFoldDB" id="A0A916QDH7"/>
<evidence type="ECO:0000313" key="2">
    <source>
        <dbReference type="EMBL" id="GFR38740.1"/>
    </source>
</evidence>
<dbReference type="Pfam" id="PF12760">
    <property type="entry name" value="Zn_ribbon_IS1595"/>
    <property type="match status" value="1"/>
</dbReference>
<reference evidence="2" key="1">
    <citation type="submission" date="2020-08" db="EMBL/GenBank/DDBJ databases">
        <authorList>
            <person name="Uke A."/>
            <person name="Chhe C."/>
            <person name="Baramee S."/>
            <person name="Kosugi A."/>
        </authorList>
    </citation>
    <scope>NUCLEOTIDE SEQUENCE</scope>
    <source>
        <strain evidence="2">DA-C8</strain>
    </source>
</reference>
<dbReference type="Proteomes" id="UP000654993">
    <property type="component" value="Unassembled WGS sequence"/>
</dbReference>
<dbReference type="EMBL" id="BMAQ01000026">
    <property type="protein sequence ID" value="GFR38740.1"/>
    <property type="molecule type" value="Genomic_DNA"/>
</dbReference>
<accession>A0A916QDH7</accession>
<keyword evidence="3" id="KW-1185">Reference proteome</keyword>
<reference evidence="2" key="2">
    <citation type="journal article" date="2021" name="Data Brief">
        <title>Draft genome sequence data of the facultative, thermophilic, xylanolytic bacterium Paenibacillus sp. strain DA-C8.</title>
        <authorList>
            <person name="Chhe C."/>
            <person name="Uke A."/>
            <person name="Baramee S."/>
            <person name="Ungkulpasvich U."/>
            <person name="Tachaapaikoon C."/>
            <person name="Pason P."/>
            <person name="Waeonukul R."/>
            <person name="Ratanakhanokchai K."/>
            <person name="Kosugi A."/>
        </authorList>
    </citation>
    <scope>NUCLEOTIDE SEQUENCE</scope>
    <source>
        <strain evidence="2">DA-C8</strain>
    </source>
</reference>
<comment type="caution">
    <text evidence="2">The sequence shown here is derived from an EMBL/GenBank/DDBJ whole genome shotgun (WGS) entry which is preliminary data.</text>
</comment>